<keyword evidence="2" id="KW-1185">Reference proteome</keyword>
<name>A0ACB5TFK4_AMBMO</name>
<evidence type="ECO:0000313" key="2">
    <source>
        <dbReference type="Proteomes" id="UP001165064"/>
    </source>
</evidence>
<accession>A0ACB5TFK4</accession>
<sequence length="517" mass="59555">MTKTLSMIGDLFHSKSSINKETITISSPYNFRKVELTNEPSEFVQSLSSLKEASYHFELPEDISLEPARQLIQLLKHTIREHQPSLPKKPKKMSSRLTLRPNVESVQYSDEWYGSHLLMSVEDKQLAKKLVNKCFSLGAQIPNDKYMDIVDDFRNNLEHNCDSGYILENSKPVSDFGHYCLNSKSRVFEQFPNTRHNFTLFWTVAVNEWRQMDADERKRQSWFEAIPEKEHVKHRIGENGLDDLDLDGFLSDDGSDEFVNYGVGVTTMTHMEHDVEPLYKLQPEASKQFYSTSSGGGSEHGDLIRSKKKKSNDTIGGGYLELRLVKNREHEKLMEKLKDAAEEQETLQERLQREQLERLEQLQMLQKQHLPHDHVLADVLQQTEIDEQEKKLEKQEERLEKNEDERQKKEEEIYAELENSTNGAVDVELPSIPETKDFYNNSQEQTFASILPDEDDETEEAFNLASFSIDKTRSDSFSGDADDEDNTKEGRLCGISKSPALPFSAKMDSAAVEDSKR</sequence>
<protein>
    <submittedName>
        <fullName evidence="1">Unnamed protein product</fullName>
    </submittedName>
</protein>
<organism evidence="1 2">
    <name type="scientific">Ambrosiozyma monospora</name>
    <name type="common">Yeast</name>
    <name type="synonym">Endomycopsis monosporus</name>
    <dbReference type="NCBI Taxonomy" id="43982"/>
    <lineage>
        <taxon>Eukaryota</taxon>
        <taxon>Fungi</taxon>
        <taxon>Dikarya</taxon>
        <taxon>Ascomycota</taxon>
        <taxon>Saccharomycotina</taxon>
        <taxon>Pichiomycetes</taxon>
        <taxon>Pichiales</taxon>
        <taxon>Pichiaceae</taxon>
        <taxon>Ambrosiozyma</taxon>
    </lineage>
</organism>
<dbReference type="EMBL" id="BSXS01007178">
    <property type="protein sequence ID" value="GME87705.1"/>
    <property type="molecule type" value="Genomic_DNA"/>
</dbReference>
<dbReference type="Proteomes" id="UP001165064">
    <property type="component" value="Unassembled WGS sequence"/>
</dbReference>
<gene>
    <name evidence="1" type="ORF">Amon02_000823800</name>
</gene>
<reference evidence="1" key="1">
    <citation type="submission" date="2023-04" db="EMBL/GenBank/DDBJ databases">
        <title>Ambrosiozyma monospora NBRC 10751.</title>
        <authorList>
            <person name="Ichikawa N."/>
            <person name="Sato H."/>
            <person name="Tonouchi N."/>
        </authorList>
    </citation>
    <scope>NUCLEOTIDE SEQUENCE</scope>
    <source>
        <strain evidence="1">NBRC 10751</strain>
    </source>
</reference>
<comment type="caution">
    <text evidence="1">The sequence shown here is derived from an EMBL/GenBank/DDBJ whole genome shotgun (WGS) entry which is preliminary data.</text>
</comment>
<evidence type="ECO:0000313" key="1">
    <source>
        <dbReference type="EMBL" id="GME87705.1"/>
    </source>
</evidence>
<proteinExistence type="predicted"/>